<reference evidence="2 3" key="1">
    <citation type="journal article" date="2015" name="BMC Genomics">
        <title>Comparative genomics and metabolic profiling of the genus Lysobacter.</title>
        <authorList>
            <person name="de Bruijn I."/>
            <person name="Cheng X."/>
            <person name="de Jager V."/>
            <person name="Exposito R.G."/>
            <person name="Watrous J."/>
            <person name="Patel N."/>
            <person name="Postma J."/>
            <person name="Dorrestein P.C."/>
            <person name="Kobayashi D."/>
            <person name="Raaijmakers J.M."/>
        </authorList>
    </citation>
    <scope>NUCLEOTIDE SEQUENCE [LARGE SCALE GENOMIC DNA]</scope>
    <source>
        <strain evidence="2 3">76</strain>
    </source>
</reference>
<sequence>MRFGRNKGPNPKDRAAVKSAGKMQPVTELKRVCGNAFAVTRREDGVSIRRLPCPAPAPEGQVARVVVFPWARVREGR</sequence>
<evidence type="ECO:0000313" key="2">
    <source>
        <dbReference type="EMBL" id="ALN79481.1"/>
    </source>
</evidence>
<dbReference type="AlphaFoldDB" id="A0A0S2F7E3"/>
<evidence type="ECO:0000256" key="1">
    <source>
        <dbReference type="SAM" id="MobiDB-lite"/>
    </source>
</evidence>
<feature type="region of interest" description="Disordered" evidence="1">
    <location>
        <begin position="1"/>
        <end position="21"/>
    </location>
</feature>
<protein>
    <submittedName>
        <fullName evidence="2">Uncharacterized protein</fullName>
    </submittedName>
</protein>
<keyword evidence="3" id="KW-1185">Reference proteome</keyword>
<organism evidence="2 3">
    <name type="scientific">Lysobacter antibioticus</name>
    <dbReference type="NCBI Taxonomy" id="84531"/>
    <lineage>
        <taxon>Bacteria</taxon>
        <taxon>Pseudomonadati</taxon>
        <taxon>Pseudomonadota</taxon>
        <taxon>Gammaproteobacteria</taxon>
        <taxon>Lysobacterales</taxon>
        <taxon>Lysobacteraceae</taxon>
        <taxon>Lysobacter</taxon>
    </lineage>
</organism>
<name>A0A0S2F7E3_LYSAN</name>
<accession>A0A0S2F7E3</accession>
<dbReference type="EMBL" id="CP011129">
    <property type="protein sequence ID" value="ALN79481.1"/>
    <property type="molecule type" value="Genomic_DNA"/>
</dbReference>
<evidence type="ECO:0000313" key="3">
    <source>
        <dbReference type="Proteomes" id="UP000060787"/>
    </source>
</evidence>
<dbReference type="KEGG" id="lab:LA76x_1324"/>
<dbReference type="STRING" id="84531.LA76x_1324"/>
<proteinExistence type="predicted"/>
<dbReference type="PATRIC" id="fig|84531.8.peg.1351"/>
<dbReference type="Proteomes" id="UP000060787">
    <property type="component" value="Chromosome"/>
</dbReference>
<gene>
    <name evidence="2" type="ORF">LA76x_1324</name>
</gene>